<name>A0AAV1RAS6_9ROSI</name>
<sequence>MSKYRHKHISYEVKLVPRQTKAIKQAVWVLMSIALCPQYSTNVYRWFQRLLTRYKGELGTAGVVVAKWLMEWVLQGTHPIILGVIQRGNLLLVGNADTETPATEAMTGDGDGDLMLEVTGSDSGGGLPHLDNIKIAYSPNTQIPAAYKGAYVAIFVLVAVWVLMSIALRPQYSTNFYRWFQRLLTRYKGELGTAGVVVAKWLME</sequence>
<protein>
    <submittedName>
        <fullName evidence="2">Uncharacterized protein</fullName>
    </submittedName>
</protein>
<organism evidence="2 3">
    <name type="scientific">Dovyalis caffra</name>
    <dbReference type="NCBI Taxonomy" id="77055"/>
    <lineage>
        <taxon>Eukaryota</taxon>
        <taxon>Viridiplantae</taxon>
        <taxon>Streptophyta</taxon>
        <taxon>Embryophyta</taxon>
        <taxon>Tracheophyta</taxon>
        <taxon>Spermatophyta</taxon>
        <taxon>Magnoliopsida</taxon>
        <taxon>eudicotyledons</taxon>
        <taxon>Gunneridae</taxon>
        <taxon>Pentapetalae</taxon>
        <taxon>rosids</taxon>
        <taxon>fabids</taxon>
        <taxon>Malpighiales</taxon>
        <taxon>Salicaceae</taxon>
        <taxon>Flacourtieae</taxon>
        <taxon>Dovyalis</taxon>
    </lineage>
</organism>
<dbReference type="Proteomes" id="UP001314170">
    <property type="component" value="Unassembled WGS sequence"/>
</dbReference>
<reference evidence="2 3" key="1">
    <citation type="submission" date="2024-01" db="EMBL/GenBank/DDBJ databases">
        <authorList>
            <person name="Waweru B."/>
        </authorList>
    </citation>
    <scope>NUCLEOTIDE SEQUENCE [LARGE SCALE GENOMIC DNA]</scope>
</reference>
<dbReference type="EMBL" id="CAWUPB010000913">
    <property type="protein sequence ID" value="CAK7329619.1"/>
    <property type="molecule type" value="Genomic_DNA"/>
</dbReference>
<gene>
    <name evidence="2" type="ORF">DCAF_LOCUS7374</name>
</gene>
<keyword evidence="1" id="KW-0812">Transmembrane</keyword>
<feature type="transmembrane region" description="Helical" evidence="1">
    <location>
        <begin position="149"/>
        <end position="168"/>
    </location>
</feature>
<keyword evidence="3" id="KW-1185">Reference proteome</keyword>
<keyword evidence="1" id="KW-0472">Membrane</keyword>
<evidence type="ECO:0000256" key="1">
    <source>
        <dbReference type="SAM" id="Phobius"/>
    </source>
</evidence>
<proteinExistence type="predicted"/>
<comment type="caution">
    <text evidence="2">The sequence shown here is derived from an EMBL/GenBank/DDBJ whole genome shotgun (WGS) entry which is preliminary data.</text>
</comment>
<dbReference type="AlphaFoldDB" id="A0AAV1RAS6"/>
<evidence type="ECO:0000313" key="2">
    <source>
        <dbReference type="EMBL" id="CAK7329619.1"/>
    </source>
</evidence>
<keyword evidence="1" id="KW-1133">Transmembrane helix</keyword>
<evidence type="ECO:0000313" key="3">
    <source>
        <dbReference type="Proteomes" id="UP001314170"/>
    </source>
</evidence>
<accession>A0AAV1RAS6</accession>